<protein>
    <submittedName>
        <fullName evidence="1">Glycoside hydrolase, family 57</fullName>
    </submittedName>
</protein>
<gene>
    <name evidence="1" type="ORF">SBA1_1160001</name>
</gene>
<dbReference type="Proteomes" id="UP000238701">
    <property type="component" value="Unassembled WGS sequence"/>
</dbReference>
<dbReference type="GO" id="GO:0016787">
    <property type="term" value="F:hydrolase activity"/>
    <property type="evidence" value="ECO:0007669"/>
    <property type="project" value="UniProtKB-KW"/>
</dbReference>
<reference evidence="2" key="1">
    <citation type="submission" date="2018-02" db="EMBL/GenBank/DDBJ databases">
        <authorList>
            <person name="Hausmann B."/>
        </authorList>
    </citation>
    <scope>NUCLEOTIDE SEQUENCE [LARGE SCALE GENOMIC DNA]</scope>
    <source>
        <strain evidence="2">Peat soil MAG SbA1</strain>
    </source>
</reference>
<sequence length="242" mass="27046">MSNVYQALDATPPDYLAQPITGAEARPAFVPQTAYIHPRVTGDMVRYFEWMGAAAYTADHRAGAMHGKQFLLDSVYAGIDTTHLYGRLDFKEKVPEADFELVVNVESWAVGEPRPRRTLRVDASSHERRLKDWKIENGVERRELASSATVDEGAKVALLRNFEFKLPLAWLLATPSASLAERTPDPKPGQMIDRKATASVAPTSKIRLRFSLWQNRLPVDSLPLEGWIELQVVSEGELLFGA</sequence>
<accession>A0A2U3K0S8</accession>
<evidence type="ECO:0000313" key="2">
    <source>
        <dbReference type="Proteomes" id="UP000238701"/>
    </source>
</evidence>
<proteinExistence type="predicted"/>
<name>A0A2U3K0S8_9BACT</name>
<organism evidence="1 2">
    <name type="scientific">Candidatus Sulfotelmatobacter kueseliae</name>
    <dbReference type="NCBI Taxonomy" id="2042962"/>
    <lineage>
        <taxon>Bacteria</taxon>
        <taxon>Pseudomonadati</taxon>
        <taxon>Acidobacteriota</taxon>
        <taxon>Terriglobia</taxon>
        <taxon>Terriglobales</taxon>
        <taxon>Candidatus Korobacteraceae</taxon>
        <taxon>Candidatus Sulfotelmatobacter</taxon>
    </lineage>
</organism>
<keyword evidence="1" id="KW-0378">Hydrolase</keyword>
<dbReference type="EMBL" id="OMOD01000020">
    <property type="protein sequence ID" value="SPF33261.1"/>
    <property type="molecule type" value="Genomic_DNA"/>
</dbReference>
<evidence type="ECO:0000313" key="1">
    <source>
        <dbReference type="EMBL" id="SPF33261.1"/>
    </source>
</evidence>
<dbReference type="AlphaFoldDB" id="A0A2U3K0S8"/>